<gene>
    <name evidence="2" type="ORF">SAMN02910280_2357</name>
</gene>
<reference evidence="3" key="1">
    <citation type="submission" date="2016-11" db="EMBL/GenBank/DDBJ databases">
        <authorList>
            <person name="Varghese N."/>
            <person name="Submissions S."/>
        </authorList>
    </citation>
    <scope>NUCLEOTIDE SEQUENCE [LARGE SCALE GENOMIC DNA]</scope>
    <source>
        <strain evidence="3">YL228</strain>
    </source>
</reference>
<proteinExistence type="predicted"/>
<keyword evidence="1" id="KW-1133">Transmembrane helix</keyword>
<keyword evidence="1" id="KW-0472">Membrane</keyword>
<protein>
    <submittedName>
        <fullName evidence="2">Uncharacterized protein</fullName>
    </submittedName>
</protein>
<evidence type="ECO:0000256" key="1">
    <source>
        <dbReference type="SAM" id="Phobius"/>
    </source>
</evidence>
<keyword evidence="1" id="KW-0812">Transmembrane</keyword>
<evidence type="ECO:0000313" key="3">
    <source>
        <dbReference type="Proteomes" id="UP000183461"/>
    </source>
</evidence>
<dbReference type="EMBL" id="FPIP01000006">
    <property type="protein sequence ID" value="SFW40566.1"/>
    <property type="molecule type" value="Genomic_DNA"/>
</dbReference>
<evidence type="ECO:0000313" key="2">
    <source>
        <dbReference type="EMBL" id="SFW40566.1"/>
    </source>
</evidence>
<feature type="transmembrane region" description="Helical" evidence="1">
    <location>
        <begin position="7"/>
        <end position="24"/>
    </location>
</feature>
<dbReference type="AlphaFoldDB" id="A0A1K1P1M4"/>
<feature type="transmembrane region" description="Helical" evidence="1">
    <location>
        <begin position="85"/>
        <end position="103"/>
    </location>
</feature>
<accession>A0A1K1P1M4</accession>
<organism evidence="2 3">
    <name type="scientific">Ruminococcus flavefaciens</name>
    <dbReference type="NCBI Taxonomy" id="1265"/>
    <lineage>
        <taxon>Bacteria</taxon>
        <taxon>Bacillati</taxon>
        <taxon>Bacillota</taxon>
        <taxon>Clostridia</taxon>
        <taxon>Eubacteriales</taxon>
        <taxon>Oscillospiraceae</taxon>
        <taxon>Ruminococcus</taxon>
    </lineage>
</organism>
<dbReference type="Proteomes" id="UP000183461">
    <property type="component" value="Unassembled WGS sequence"/>
</dbReference>
<name>A0A1K1P1M4_RUMFL</name>
<dbReference type="RefSeq" id="WP_072300613.1">
    <property type="nucleotide sequence ID" value="NZ_FPIP01000006.1"/>
</dbReference>
<sequence length="164" mass="18395">MNKVEKILIGVFGVGTIPYFMQCIRKGMRYGFGSGMMRYFKSELITLHGALFALSVIGLITVFIVHAIIKRKKRSEVRITKADKIWFAISFLPVILLLLYGLYGAATGVNFLWSSYYGIDGFMLAVIFGGILILPVLPLCIIWQIIFLVTRHKAKKAEAAVKSE</sequence>
<feature type="transmembrane region" description="Helical" evidence="1">
    <location>
        <begin position="44"/>
        <end position="65"/>
    </location>
</feature>
<feature type="transmembrane region" description="Helical" evidence="1">
    <location>
        <begin position="123"/>
        <end position="149"/>
    </location>
</feature>